<dbReference type="Gene3D" id="1.10.10.2830">
    <property type="match status" value="1"/>
</dbReference>
<dbReference type="InterPro" id="IPR036086">
    <property type="entry name" value="ParB/Sulfiredoxin_sf"/>
</dbReference>
<dbReference type="GO" id="GO:0005694">
    <property type="term" value="C:chromosome"/>
    <property type="evidence" value="ECO:0007669"/>
    <property type="project" value="TreeGrafter"/>
</dbReference>
<accession>A0A174PSK6</accession>
<dbReference type="GO" id="GO:0045881">
    <property type="term" value="P:positive regulation of sporulation resulting in formation of a cellular spore"/>
    <property type="evidence" value="ECO:0007669"/>
    <property type="project" value="TreeGrafter"/>
</dbReference>
<gene>
    <name evidence="3" type="ORF">ERS852569_00192</name>
</gene>
<dbReference type="InterPro" id="IPR003115">
    <property type="entry name" value="ParB_N"/>
</dbReference>
<dbReference type="GO" id="GO:0007059">
    <property type="term" value="P:chromosome segregation"/>
    <property type="evidence" value="ECO:0007669"/>
    <property type="project" value="TreeGrafter"/>
</dbReference>
<keyword evidence="1" id="KW-0175">Coiled coil</keyword>
<evidence type="ECO:0000313" key="4">
    <source>
        <dbReference type="Proteomes" id="UP000095762"/>
    </source>
</evidence>
<dbReference type="InterPro" id="IPR050336">
    <property type="entry name" value="Chromosome_partition/occlusion"/>
</dbReference>
<dbReference type="Gene3D" id="3.90.1530.10">
    <property type="entry name" value="Conserved hypothetical protein from pyrococcus furiosus pfu- 392566-001, ParB domain"/>
    <property type="match status" value="1"/>
</dbReference>
<evidence type="ECO:0000259" key="2">
    <source>
        <dbReference type="Pfam" id="PF02195"/>
    </source>
</evidence>
<evidence type="ECO:0000313" key="3">
    <source>
        <dbReference type="EMBL" id="CUP61720.1"/>
    </source>
</evidence>
<dbReference type="AlphaFoldDB" id="A0A174PSK6"/>
<dbReference type="SUPFAM" id="SSF109709">
    <property type="entry name" value="KorB DNA-binding domain-like"/>
    <property type="match status" value="1"/>
</dbReference>
<name>A0A174PSK6_9FIRM</name>
<protein>
    <submittedName>
        <fullName evidence="3">ParB/RepB/Spo0J family partition protein</fullName>
    </submittedName>
</protein>
<dbReference type="Pfam" id="PF02195">
    <property type="entry name" value="ParB_N"/>
    <property type="match status" value="1"/>
</dbReference>
<feature type="domain" description="ParB-like N-terminal" evidence="2">
    <location>
        <begin position="66"/>
        <end position="121"/>
    </location>
</feature>
<dbReference type="Proteomes" id="UP000095762">
    <property type="component" value="Unassembled WGS sequence"/>
</dbReference>
<dbReference type="PANTHER" id="PTHR33375">
    <property type="entry name" value="CHROMOSOME-PARTITIONING PROTEIN PARB-RELATED"/>
    <property type="match status" value="1"/>
</dbReference>
<dbReference type="RefSeq" id="WP_055059225.1">
    <property type="nucleotide sequence ID" value="NZ_CZBP01000001.1"/>
</dbReference>
<dbReference type="PANTHER" id="PTHR33375:SF1">
    <property type="entry name" value="CHROMOSOME-PARTITIONING PROTEIN PARB-RELATED"/>
    <property type="match status" value="1"/>
</dbReference>
<proteinExistence type="predicted"/>
<sequence>MARYAKQNLRRSSTMAMVAQRSEKYSSDITQDMNTDELPESQKVKLRFLRDQDLVDDPDNITVYGSEYQIDNLAEVMKEYGFQGVILAYPIEGGKYRIESGHRRRLAARKAGIETIPVLETVPPKTEYERKRRLFGANLLERDKNPIITARVADNLYYTFRDEYEYKKENDLLDKDEDGNLIESGDIIKKVSAFMGLDVRTINKYRTLLKLIPKLQEMAASKEYSWTALTDAVTLSEQKQEELVSDILNEPESVTKAWIIKKCRELKQEEIKIDQENNKGQAVTQANAPKSKAAGYIKPKVATKKIKKYSSELTEVLKDEYVIPEKDLEQTINELEDLSKIISEKIEVLMNRFAN</sequence>
<dbReference type="SUPFAM" id="SSF110849">
    <property type="entry name" value="ParB/Sulfiredoxin"/>
    <property type="match status" value="1"/>
</dbReference>
<organism evidence="3 4">
    <name type="scientific">Blautia obeum</name>
    <dbReference type="NCBI Taxonomy" id="40520"/>
    <lineage>
        <taxon>Bacteria</taxon>
        <taxon>Bacillati</taxon>
        <taxon>Bacillota</taxon>
        <taxon>Clostridia</taxon>
        <taxon>Lachnospirales</taxon>
        <taxon>Lachnospiraceae</taxon>
        <taxon>Blautia</taxon>
    </lineage>
</organism>
<reference evidence="3 4" key="1">
    <citation type="submission" date="2015-09" db="EMBL/GenBank/DDBJ databases">
        <authorList>
            <consortium name="Pathogen Informatics"/>
        </authorList>
    </citation>
    <scope>NUCLEOTIDE SEQUENCE [LARGE SCALE GENOMIC DNA]</scope>
    <source>
        <strain evidence="3 4">2789STDY5834957</strain>
    </source>
</reference>
<dbReference type="EMBL" id="CZBP01000001">
    <property type="protein sequence ID" value="CUP61720.1"/>
    <property type="molecule type" value="Genomic_DNA"/>
</dbReference>
<feature type="coiled-coil region" evidence="1">
    <location>
        <begin position="325"/>
        <end position="352"/>
    </location>
</feature>
<evidence type="ECO:0000256" key="1">
    <source>
        <dbReference type="SAM" id="Coils"/>
    </source>
</evidence>